<dbReference type="InterPro" id="IPR035970">
    <property type="entry name" value="60S_ribosomal_eL19_sf"/>
</dbReference>
<dbReference type="Gene3D" id="1.10.1200.60">
    <property type="match status" value="1"/>
</dbReference>
<gene>
    <name evidence="3" type="primary">rpl19e</name>
</gene>
<name>A0A0H4T0I1_9EURY</name>
<organism evidence="3">
    <name type="scientific">uncultured euryarchaeote Rifle_16ft_4_minimus_14142</name>
    <dbReference type="NCBI Taxonomy" id="1665188"/>
    <lineage>
        <taxon>Archaea</taxon>
        <taxon>Methanobacteriati</taxon>
        <taxon>Methanobacteriota</taxon>
        <taxon>environmental samples</taxon>
    </lineage>
</organism>
<dbReference type="InterPro" id="IPR000196">
    <property type="entry name" value="Ribosomal_eL19_dom"/>
</dbReference>
<feature type="compositionally biased region" description="Pro residues" evidence="1">
    <location>
        <begin position="78"/>
        <end position="87"/>
    </location>
</feature>
<dbReference type="InterPro" id="IPR015974">
    <property type="entry name" value="Ribosomal_eL19_dom3"/>
</dbReference>
<dbReference type="AlphaFoldDB" id="A0A0H4T0I1"/>
<keyword evidence="3" id="KW-0689">Ribosomal protein</keyword>
<dbReference type="EMBL" id="KT006949">
    <property type="protein sequence ID" value="AKQ01056.1"/>
    <property type="molecule type" value="Genomic_DNA"/>
</dbReference>
<dbReference type="InterPro" id="IPR057260">
    <property type="entry name" value="Ribosomal_L19e_C"/>
</dbReference>
<accession>A0A0H4T0I1</accession>
<feature type="domain" description="Large ribosomal subunit protein eL19" evidence="2">
    <location>
        <begin position="2"/>
        <end position="69"/>
    </location>
</feature>
<evidence type="ECO:0000259" key="2">
    <source>
        <dbReference type="SMART" id="SM01416"/>
    </source>
</evidence>
<evidence type="ECO:0000313" key="3">
    <source>
        <dbReference type="EMBL" id="AKQ01056.1"/>
    </source>
</evidence>
<dbReference type="GO" id="GO:0005840">
    <property type="term" value="C:ribosome"/>
    <property type="evidence" value="ECO:0007669"/>
    <property type="project" value="UniProtKB-KW"/>
</dbReference>
<dbReference type="SMART" id="SM01416">
    <property type="entry name" value="Ribosomal_L19e"/>
    <property type="match status" value="1"/>
</dbReference>
<dbReference type="GO" id="GO:0003735">
    <property type="term" value="F:structural constituent of ribosome"/>
    <property type="evidence" value="ECO:0007669"/>
    <property type="project" value="InterPro"/>
</dbReference>
<evidence type="ECO:0000256" key="1">
    <source>
        <dbReference type="SAM" id="MobiDB-lite"/>
    </source>
</evidence>
<proteinExistence type="predicted"/>
<sequence>MGSRRGKSGARTNAKTRWISNIRAIRRALRRLRDGSTITSAQYRTCYRQAKGGQFHSRAHLISQMEARGDLKAQPGRRAPPPSPAKPAAPKKAKAAPPAAPPKEPKRGLLSRGKGKKEA</sequence>
<protein>
    <submittedName>
        <fullName evidence="3">50S ribosomal protein L19e</fullName>
    </submittedName>
</protein>
<dbReference type="GO" id="GO:0006412">
    <property type="term" value="P:translation"/>
    <property type="evidence" value="ECO:0007669"/>
    <property type="project" value="InterPro"/>
</dbReference>
<reference evidence="3" key="1">
    <citation type="journal article" date="2015" name="ISME J.">
        <title>Aquifer environment selects for microbial species cohorts in sediment and groundwater.</title>
        <authorList>
            <person name="Hug L.A."/>
            <person name="Thomas B.C."/>
            <person name="Brown C.T."/>
            <person name="Frischkorn K.R."/>
            <person name="Williams K.H."/>
            <person name="Tringe S.G."/>
            <person name="Banfield J.F."/>
        </authorList>
    </citation>
    <scope>NUCLEOTIDE SEQUENCE</scope>
</reference>
<keyword evidence="3" id="KW-0687">Ribonucleoprotein</keyword>
<feature type="region of interest" description="Disordered" evidence="1">
    <location>
        <begin position="61"/>
        <end position="119"/>
    </location>
</feature>
<dbReference type="SUPFAM" id="SSF48140">
    <property type="entry name" value="Ribosomal protein L19 (L19e)"/>
    <property type="match status" value="1"/>
</dbReference>
<dbReference type="Pfam" id="PF25476">
    <property type="entry name" value="Ribosomal_L19e_C"/>
    <property type="match status" value="1"/>
</dbReference>